<feature type="region of interest" description="Disordered" evidence="1">
    <location>
        <begin position="78"/>
        <end position="99"/>
    </location>
</feature>
<sequence length="142" mass="15479">MTKANDPLKSIQSRIDELEQTISERGEQIKSRTHQLKKDLQDELSPVELVKRHPVESAGISFVTGILAGRAVRGLISPRKPKAAKKKVTTGEPATKKATIPPELSPLKVALGSIGIELLNTGKDLAITWVKSRVESKTRKPA</sequence>
<evidence type="ECO:0008006" key="4">
    <source>
        <dbReference type="Google" id="ProtNLM"/>
    </source>
</evidence>
<dbReference type="OrthoDB" id="597906at2"/>
<name>B3QLG9_CHLP8</name>
<dbReference type="STRING" id="517417.Cpar_0437"/>
<accession>B3QLG9</accession>
<evidence type="ECO:0000256" key="1">
    <source>
        <dbReference type="SAM" id="MobiDB-lite"/>
    </source>
</evidence>
<feature type="compositionally biased region" description="Basic residues" evidence="1">
    <location>
        <begin position="79"/>
        <end position="88"/>
    </location>
</feature>
<dbReference type="RefSeq" id="WP_012501692.1">
    <property type="nucleotide sequence ID" value="NC_011027.1"/>
</dbReference>
<gene>
    <name evidence="2" type="ordered locus">Cpar_0437</name>
</gene>
<evidence type="ECO:0000313" key="3">
    <source>
        <dbReference type="Proteomes" id="UP000008811"/>
    </source>
</evidence>
<dbReference type="HOGENOM" id="CLU_1944899_0_0_10"/>
<evidence type="ECO:0000313" key="2">
    <source>
        <dbReference type="EMBL" id="ACF10859.1"/>
    </source>
</evidence>
<dbReference type="Proteomes" id="UP000008811">
    <property type="component" value="Chromosome"/>
</dbReference>
<reference evidence="2" key="1">
    <citation type="submission" date="2008-06" db="EMBL/GenBank/DDBJ databases">
        <title>Complete sequence of Chlorobaculum parvum NCIB 8327.</title>
        <authorList>
            <consortium name="US DOE Joint Genome Institute"/>
            <person name="Lucas S."/>
            <person name="Copeland A."/>
            <person name="Lapidus A."/>
            <person name="Glavina del Rio T."/>
            <person name="Dalin E."/>
            <person name="Tice H."/>
            <person name="Bruce D."/>
            <person name="Goodwin L."/>
            <person name="Pitluck S."/>
            <person name="Schmutz J."/>
            <person name="Larimer F."/>
            <person name="Land M."/>
            <person name="Hauser L."/>
            <person name="Kyrpides N."/>
            <person name="Mikhailova N."/>
            <person name="Zhao F."/>
            <person name="Li T."/>
            <person name="Liu Z."/>
            <person name="Overmann J."/>
            <person name="Bryant D.A."/>
            <person name="Richardson P."/>
        </authorList>
    </citation>
    <scope>NUCLEOTIDE SEQUENCE [LARGE SCALE GENOMIC DNA]</scope>
    <source>
        <strain evidence="2">NCIB 8327</strain>
    </source>
</reference>
<proteinExistence type="predicted"/>
<dbReference type="AlphaFoldDB" id="B3QLG9"/>
<dbReference type="KEGG" id="cpc:Cpar_0437"/>
<dbReference type="EMBL" id="CP001099">
    <property type="protein sequence ID" value="ACF10859.1"/>
    <property type="molecule type" value="Genomic_DNA"/>
</dbReference>
<organism evidence="2 3">
    <name type="scientific">Chlorobaculum parvum (strain DSM 263 / NCIMB 8327)</name>
    <name type="common">Chlorobium vibrioforme subsp. thiosulfatophilum</name>
    <dbReference type="NCBI Taxonomy" id="517417"/>
    <lineage>
        <taxon>Bacteria</taxon>
        <taxon>Pseudomonadati</taxon>
        <taxon>Chlorobiota</taxon>
        <taxon>Chlorobiia</taxon>
        <taxon>Chlorobiales</taxon>
        <taxon>Chlorobiaceae</taxon>
        <taxon>Chlorobaculum</taxon>
    </lineage>
</organism>
<dbReference type="eggNOG" id="COG3170">
    <property type="taxonomic scope" value="Bacteria"/>
</dbReference>
<keyword evidence="3" id="KW-1185">Reference proteome</keyword>
<protein>
    <recommendedName>
        <fullName evidence="4">DUF3618 domain-containing protein</fullName>
    </recommendedName>
</protein>